<evidence type="ECO:0000313" key="4">
    <source>
        <dbReference type="Proteomes" id="UP000707356"/>
    </source>
</evidence>
<feature type="domain" description="AMIN" evidence="2">
    <location>
        <begin position="37"/>
        <end position="113"/>
    </location>
</feature>
<evidence type="ECO:0000256" key="1">
    <source>
        <dbReference type="SAM" id="MobiDB-lite"/>
    </source>
</evidence>
<dbReference type="Gene3D" id="2.60.40.3500">
    <property type="match status" value="1"/>
</dbReference>
<sequence>MRSNLAGLMAIGLRLGMVGAIAGLGVAALCESALALENWQFDAGHEQLVISVPKGVTPQYYLMAEPARIVLDLPNTEVGTATEQSYGGAVRQIRIAQFQPGMTRIVLELSPNTVLAPGQVELKQIPGDGTAIQRWTLRPLLAGAAAAPDSKAPILPSPVPAIPLAQAPSPAADSLPPLEPGAVEIPVEAPAATVAQPVPADLIAAAPALPSAIPVTAASAPIQVDFSTPLPATSAELEIASSAVGLSSTSAQQAARLRANSPAALSAMASGARSFPLPTADGVSVPDLSTVIANAAEDANPDDANPDDANPDDANPDSAASSASPSSAELPKVTESAEAEVPTNPAPQPRLTARQRRAAQAAQSAETQPETQPEAQPVLSPAAPGAIQIIPFGQPLPR</sequence>
<accession>A0A951U4X1</accession>
<dbReference type="Pfam" id="PF11741">
    <property type="entry name" value="AMIN"/>
    <property type="match status" value="1"/>
</dbReference>
<comment type="caution">
    <text evidence="3">The sequence shown here is derived from an EMBL/GenBank/DDBJ whole genome shotgun (WGS) entry which is preliminary data.</text>
</comment>
<reference evidence="3" key="2">
    <citation type="journal article" date="2022" name="Microbiol. Resour. Announc.">
        <title>Metagenome Sequencing to Explore Phylogenomics of Terrestrial Cyanobacteria.</title>
        <authorList>
            <person name="Ward R.D."/>
            <person name="Stajich J.E."/>
            <person name="Johansen J.R."/>
            <person name="Huntemann M."/>
            <person name="Clum A."/>
            <person name="Foster B."/>
            <person name="Foster B."/>
            <person name="Roux S."/>
            <person name="Palaniappan K."/>
            <person name="Varghese N."/>
            <person name="Mukherjee S."/>
            <person name="Reddy T.B.K."/>
            <person name="Daum C."/>
            <person name="Copeland A."/>
            <person name="Chen I.A."/>
            <person name="Ivanova N.N."/>
            <person name="Kyrpides N.C."/>
            <person name="Shapiro N."/>
            <person name="Eloe-Fadrosh E.A."/>
            <person name="Pietrasiak N."/>
        </authorList>
    </citation>
    <scope>NUCLEOTIDE SEQUENCE</scope>
    <source>
        <strain evidence="3">GSE-TBD4-15B</strain>
    </source>
</reference>
<proteinExistence type="predicted"/>
<dbReference type="EMBL" id="JAHHHV010000064">
    <property type="protein sequence ID" value="MBW4465901.1"/>
    <property type="molecule type" value="Genomic_DNA"/>
</dbReference>
<gene>
    <name evidence="3" type="ORF">KME07_10750</name>
</gene>
<feature type="region of interest" description="Disordered" evidence="1">
    <location>
        <begin position="298"/>
        <end position="398"/>
    </location>
</feature>
<evidence type="ECO:0000259" key="2">
    <source>
        <dbReference type="Pfam" id="PF11741"/>
    </source>
</evidence>
<feature type="compositionally biased region" description="Low complexity" evidence="1">
    <location>
        <begin position="358"/>
        <end position="372"/>
    </location>
</feature>
<reference evidence="3" key="1">
    <citation type="submission" date="2021-05" db="EMBL/GenBank/DDBJ databases">
        <authorList>
            <person name="Pietrasiak N."/>
            <person name="Ward R."/>
            <person name="Stajich J.E."/>
            <person name="Kurbessoian T."/>
        </authorList>
    </citation>
    <scope>NUCLEOTIDE SEQUENCE</scope>
    <source>
        <strain evidence="3">GSE-TBD4-15B</strain>
    </source>
</reference>
<name>A0A951U4X1_9CYAN</name>
<feature type="compositionally biased region" description="Acidic residues" evidence="1">
    <location>
        <begin position="299"/>
        <end position="315"/>
    </location>
</feature>
<feature type="compositionally biased region" description="Low complexity" evidence="1">
    <location>
        <begin position="316"/>
        <end position="329"/>
    </location>
</feature>
<dbReference type="AlphaFoldDB" id="A0A951U4X1"/>
<organism evidence="3 4">
    <name type="scientific">Pegethrix bostrychoides GSE-TBD4-15B</name>
    <dbReference type="NCBI Taxonomy" id="2839662"/>
    <lineage>
        <taxon>Bacteria</taxon>
        <taxon>Bacillati</taxon>
        <taxon>Cyanobacteriota</taxon>
        <taxon>Cyanophyceae</taxon>
        <taxon>Oculatellales</taxon>
        <taxon>Oculatellaceae</taxon>
        <taxon>Pegethrix</taxon>
    </lineage>
</organism>
<evidence type="ECO:0000313" key="3">
    <source>
        <dbReference type="EMBL" id="MBW4465901.1"/>
    </source>
</evidence>
<protein>
    <submittedName>
        <fullName evidence="3">AMIN domain-containing protein</fullName>
    </submittedName>
</protein>
<dbReference type="Proteomes" id="UP000707356">
    <property type="component" value="Unassembled WGS sequence"/>
</dbReference>
<dbReference type="InterPro" id="IPR021731">
    <property type="entry name" value="AMIN_dom"/>
</dbReference>